<proteinExistence type="predicted"/>
<comment type="caution">
    <text evidence="3">The sequence shown here is derived from an EMBL/GenBank/DDBJ whole genome shotgun (WGS) entry which is preliminary data.</text>
</comment>
<accession>A0A1U7JCN3</accession>
<feature type="region of interest" description="Disordered" evidence="1">
    <location>
        <begin position="138"/>
        <end position="158"/>
    </location>
</feature>
<evidence type="ECO:0008006" key="5">
    <source>
        <dbReference type="Google" id="ProtNLM"/>
    </source>
</evidence>
<dbReference type="STRING" id="197461.A3843_17430"/>
<keyword evidence="2" id="KW-0812">Transmembrane</keyword>
<keyword evidence="2" id="KW-1133">Transmembrane helix</keyword>
<evidence type="ECO:0000256" key="1">
    <source>
        <dbReference type="SAM" id="MobiDB-lite"/>
    </source>
</evidence>
<organism evidence="3 4">
    <name type="scientific">Pseudovibrio exalbescens</name>
    <dbReference type="NCBI Taxonomy" id="197461"/>
    <lineage>
        <taxon>Bacteria</taxon>
        <taxon>Pseudomonadati</taxon>
        <taxon>Pseudomonadota</taxon>
        <taxon>Alphaproteobacteria</taxon>
        <taxon>Hyphomicrobiales</taxon>
        <taxon>Stappiaceae</taxon>
        <taxon>Pseudovibrio</taxon>
    </lineage>
</organism>
<evidence type="ECO:0000256" key="2">
    <source>
        <dbReference type="SAM" id="Phobius"/>
    </source>
</evidence>
<dbReference type="SUPFAM" id="SSF48452">
    <property type="entry name" value="TPR-like"/>
    <property type="match status" value="1"/>
</dbReference>
<dbReference type="EMBL" id="LVVZ01000041">
    <property type="protein sequence ID" value="OKL42458.1"/>
    <property type="molecule type" value="Genomic_DNA"/>
</dbReference>
<evidence type="ECO:0000313" key="4">
    <source>
        <dbReference type="Proteomes" id="UP000185783"/>
    </source>
</evidence>
<reference evidence="3 4" key="1">
    <citation type="submission" date="2016-03" db="EMBL/GenBank/DDBJ databases">
        <title>Genome sequence of Nesiotobacter sp. nov., a moderately halophilic alphaproteobacterium isolated from the Yellow Sea, China.</title>
        <authorList>
            <person name="Zhang G."/>
            <person name="Zhang R."/>
        </authorList>
    </citation>
    <scope>NUCLEOTIDE SEQUENCE [LARGE SCALE GENOMIC DNA]</scope>
    <source>
        <strain evidence="3 4">WB1-6</strain>
    </source>
</reference>
<protein>
    <recommendedName>
        <fullName evidence="5">Tetratricopeptide repeat protein</fullName>
    </recommendedName>
</protein>
<dbReference type="AlphaFoldDB" id="A0A1U7JCN3"/>
<sequence>MNQSNSTADIDEVTQKNALADAPAEISEQEVQAALERILGSAEFNSVSQLRQFLRFIVEAKLNGEAHLIKGYTIATTALGRPSSFNPTNDPIVRVEASRLRKRLEEYYNGSGEDDPLQIVMPVGTYEPKFIRRFVSDELGGSSSRDSSSRGKQGRSGDGIEYLLRKQQRLHRQRTMLAIGLSVLVVATIGLLSVLSQPGQALIDYISGESQETITFTPGAISLPQFFVQDIAAGSDRTEMVESALEISSLLRSTVQRMPLAEEAASPDADEAKVISGALYYALNGTTALSFRVDELGSSIPYVRRRFNSKGSIAISPWRTRSQLVRSAVQAMMSPDILRPQVGRNSSAYSLTPYRGRSCVVDAEFVVANRFAYASEIQDIQDCLSKITRDFPEFDPALLASANIMLLQAILDGNAQDKTALIAQADRLIERIQPASKLTSQYQSTQMLHALAQGELEEARVRGQNALQLNQFDPTVLSDYGQQLLIMNEWDEAIEVLNSISIPSITYPDRFDALLALAYYARGHTDEAYITSLRLRPQSYPLGWLVKILAAAGKEEMDEVDQLISALRASEPEIFAHPQCILSQQLGKTAFTQRLFVALTELEVGLGGGGEYTQMYRPCER</sequence>
<keyword evidence="4" id="KW-1185">Reference proteome</keyword>
<name>A0A1U7JCN3_9HYPH</name>
<feature type="transmembrane region" description="Helical" evidence="2">
    <location>
        <begin position="175"/>
        <end position="195"/>
    </location>
</feature>
<dbReference type="InterPro" id="IPR011990">
    <property type="entry name" value="TPR-like_helical_dom_sf"/>
</dbReference>
<dbReference type="Proteomes" id="UP000185783">
    <property type="component" value="Unassembled WGS sequence"/>
</dbReference>
<gene>
    <name evidence="3" type="ORF">A3843_17430</name>
</gene>
<keyword evidence="2" id="KW-0472">Membrane</keyword>
<evidence type="ECO:0000313" key="3">
    <source>
        <dbReference type="EMBL" id="OKL42458.1"/>
    </source>
</evidence>
<dbReference type="RefSeq" id="WP_028482483.1">
    <property type="nucleotide sequence ID" value="NZ_LVVZ01000041.1"/>
</dbReference>
<dbReference type="Gene3D" id="1.25.40.10">
    <property type="entry name" value="Tetratricopeptide repeat domain"/>
    <property type="match status" value="1"/>
</dbReference>